<protein>
    <submittedName>
        <fullName evidence="3">Glycosyltransferase family 4 protein</fullName>
    </submittedName>
</protein>
<dbReference type="InterPro" id="IPR028098">
    <property type="entry name" value="Glyco_trans_4-like_N"/>
</dbReference>
<dbReference type="SUPFAM" id="SSF53756">
    <property type="entry name" value="UDP-Glycosyltransferase/glycogen phosphorylase"/>
    <property type="match status" value="1"/>
</dbReference>
<accession>A0A4P8L1C8</accession>
<dbReference type="CDD" id="cd03801">
    <property type="entry name" value="GT4_PimA-like"/>
    <property type="match status" value="1"/>
</dbReference>
<evidence type="ECO:0000313" key="4">
    <source>
        <dbReference type="Proteomes" id="UP000298602"/>
    </source>
</evidence>
<dbReference type="Proteomes" id="UP000298602">
    <property type="component" value="Chromosome"/>
</dbReference>
<proteinExistence type="predicted"/>
<keyword evidence="4" id="KW-1185">Reference proteome</keyword>
<dbReference type="Pfam" id="PF13439">
    <property type="entry name" value="Glyco_transf_4"/>
    <property type="match status" value="1"/>
</dbReference>
<reference evidence="3 4" key="1">
    <citation type="submission" date="2019-05" db="EMBL/GenBank/DDBJ databases">
        <title>The Complete Genome Sequence of the n-alkane-degrading Desulfoglaeba alkanexedens ALDC reveals multiple alkylsuccinate synthase gene clusters.</title>
        <authorList>
            <person name="Callaghan A.V."/>
            <person name="Davidova I.A."/>
            <person name="Duncan K.E."/>
            <person name="Morris B."/>
            <person name="McInerney M.J."/>
        </authorList>
    </citation>
    <scope>NUCLEOTIDE SEQUENCE [LARGE SCALE GENOMIC DNA]</scope>
    <source>
        <strain evidence="3 4">ALDC</strain>
    </source>
</reference>
<dbReference type="Pfam" id="PF00534">
    <property type="entry name" value="Glycos_transf_1"/>
    <property type="match status" value="1"/>
</dbReference>
<dbReference type="AlphaFoldDB" id="A0A4P8L1C8"/>
<dbReference type="GO" id="GO:0016757">
    <property type="term" value="F:glycosyltransferase activity"/>
    <property type="evidence" value="ECO:0007669"/>
    <property type="project" value="InterPro"/>
</dbReference>
<feature type="domain" description="Glycosyltransferase subfamily 4-like N-terminal" evidence="2">
    <location>
        <begin position="90"/>
        <end position="292"/>
    </location>
</feature>
<gene>
    <name evidence="3" type="ORF">FDQ92_03770</name>
</gene>
<dbReference type="InterPro" id="IPR001296">
    <property type="entry name" value="Glyco_trans_1"/>
</dbReference>
<organism evidence="3 4">
    <name type="scientific">Desulfoglaeba alkanexedens ALDC</name>
    <dbReference type="NCBI Taxonomy" id="980445"/>
    <lineage>
        <taxon>Bacteria</taxon>
        <taxon>Pseudomonadati</taxon>
        <taxon>Thermodesulfobacteriota</taxon>
        <taxon>Syntrophobacteria</taxon>
        <taxon>Syntrophobacterales</taxon>
        <taxon>Syntrophobacteraceae</taxon>
        <taxon>Desulfoglaeba</taxon>
    </lineage>
</organism>
<dbReference type="InterPro" id="IPR050194">
    <property type="entry name" value="Glycosyltransferase_grp1"/>
</dbReference>
<feature type="domain" description="Glycosyl transferase family 1" evidence="1">
    <location>
        <begin position="306"/>
        <end position="469"/>
    </location>
</feature>
<dbReference type="PANTHER" id="PTHR45947:SF13">
    <property type="entry name" value="TRANSFERASE"/>
    <property type="match status" value="1"/>
</dbReference>
<evidence type="ECO:0000259" key="1">
    <source>
        <dbReference type="Pfam" id="PF00534"/>
    </source>
</evidence>
<dbReference type="KEGG" id="dax:FDQ92_03770"/>
<sequence>MGLRVRPFSSFAEPVSRKVPQGMGLRGPDHADRGTSFAPAPGDAVSRLLCRRACGGGAVPARPRILSHRAQGGGGMNLLFLSNLYPPNTVGGYERLCFEVASALAGRNHRVSVLTSDYGGRIEDYLGQEVDRSLRLLADDRDIYRPFSASNEERHRIARRNAELLRGALERLKPEVLFVWNLFFFDRSLLDTVQEARCGKVFLLTDNWLISFLRPRFWQTYFDEKVLASPSFARRIRNAVFGLAGRGRSDRHAIRIRGRAVFPSRFMERLYRQAGFTFQGTAVVPHGVHLKRRPDSDYRDRTFPVEKGRLRLLFAGRVVEMKGVHTILEALPEILKGVPDADVRLTILGDTRDIRYLERLQGTIRERGLSERVDFRPPVREPDLFRVFQEHDIYLFPSLYEPFSLTLIHALESGIPTVASDVGGNREIVFHGKTGLLFEKGRAPGLARAVLELAGSPGLRREVSREARRTARELTFDAMVRRIERRLEEGRCG</sequence>
<reference evidence="3 4" key="2">
    <citation type="submission" date="2019-05" db="EMBL/GenBank/DDBJ databases">
        <authorList>
            <person name="Suflita J.M."/>
            <person name="Marks C.R."/>
        </authorList>
    </citation>
    <scope>NUCLEOTIDE SEQUENCE [LARGE SCALE GENOMIC DNA]</scope>
    <source>
        <strain evidence="3 4">ALDC</strain>
    </source>
</reference>
<dbReference type="OrthoDB" id="272049at2"/>
<evidence type="ECO:0000259" key="2">
    <source>
        <dbReference type="Pfam" id="PF13439"/>
    </source>
</evidence>
<evidence type="ECO:0000313" key="3">
    <source>
        <dbReference type="EMBL" id="QCQ21373.1"/>
    </source>
</evidence>
<dbReference type="EMBL" id="CP040098">
    <property type="protein sequence ID" value="QCQ21373.1"/>
    <property type="molecule type" value="Genomic_DNA"/>
</dbReference>
<keyword evidence="3" id="KW-0808">Transferase</keyword>
<dbReference type="PANTHER" id="PTHR45947">
    <property type="entry name" value="SULFOQUINOVOSYL TRANSFERASE SQD2"/>
    <property type="match status" value="1"/>
</dbReference>
<dbReference type="Gene3D" id="3.40.50.2000">
    <property type="entry name" value="Glycogen Phosphorylase B"/>
    <property type="match status" value="3"/>
</dbReference>
<name>A0A4P8L1C8_9BACT</name>